<feature type="signal peptide" evidence="1">
    <location>
        <begin position="1"/>
        <end position="22"/>
    </location>
</feature>
<dbReference type="GO" id="GO:1904680">
    <property type="term" value="F:peptide transmembrane transporter activity"/>
    <property type="evidence" value="ECO:0007669"/>
    <property type="project" value="TreeGrafter"/>
</dbReference>
<evidence type="ECO:0000259" key="2">
    <source>
        <dbReference type="Pfam" id="PF00496"/>
    </source>
</evidence>
<dbReference type="PROSITE" id="PS51257">
    <property type="entry name" value="PROKAR_LIPOPROTEIN"/>
    <property type="match status" value="1"/>
</dbReference>
<accession>A0A380RUA0</accession>
<dbReference type="EMBL" id="UHJL01000001">
    <property type="protein sequence ID" value="SUQ18871.1"/>
    <property type="molecule type" value="Genomic_DNA"/>
</dbReference>
<dbReference type="GO" id="GO:0030288">
    <property type="term" value="C:outer membrane-bounded periplasmic space"/>
    <property type="evidence" value="ECO:0007669"/>
    <property type="project" value="UniProtKB-ARBA"/>
</dbReference>
<dbReference type="Pfam" id="PF00496">
    <property type="entry name" value="SBP_bac_5"/>
    <property type="match status" value="1"/>
</dbReference>
<keyword evidence="1" id="KW-0732">Signal</keyword>
<dbReference type="SUPFAM" id="SSF53850">
    <property type="entry name" value="Periplasmic binding protein-like II"/>
    <property type="match status" value="1"/>
</dbReference>
<feature type="chain" id="PRO_5016747247" evidence="1">
    <location>
        <begin position="23"/>
        <end position="593"/>
    </location>
</feature>
<evidence type="ECO:0000313" key="3">
    <source>
        <dbReference type="EMBL" id="SUQ18871.1"/>
    </source>
</evidence>
<evidence type="ECO:0000313" key="4">
    <source>
        <dbReference type="Proteomes" id="UP000255423"/>
    </source>
</evidence>
<dbReference type="InterPro" id="IPR030678">
    <property type="entry name" value="Peptide/Ni-bd"/>
</dbReference>
<sequence length="593" mass="67495">MSVHFKKLTSLCYLSIAVAFMAAGCKDEVSKNPKPQVSDYPRNETLYIGGFDWAPPTTFNPLDPDPNFPSDGNIRLMYESLLAYNQLTGNLDPMLADSYSQTDSSITVHLDTRAKWNNGEPVTPEDVIYSFRIDSILPTSHHNNWKHIKTISADSENHITFHLAANRNPLMVLNAITETSILPKSVFEPLIKSAKTGKTYNMEKILIFKNENKPIASGPYILKNYAPDQIVLERVENYWRTSKYGGKKPAPKYIIHPIYDGNDNFNNAMVRGNLDVSSIYLPRIWEKTKDSIRAWSRVEPYHLPSTITALVIATTKEPFNNVNFRRALAHAIDFEKIKARAVSNYTPPIQPGFILPFGPEKKYFYKEDADEFGYGYNTEKAREILAEAGFSWNEEGKLLDKKKKPVRSLSIECPQGWTDWIEAINVIIESFEEIGITAVPKIVDYGIWDMDLRRGTFDLAMKTPPSENSIANPWNRFYQMLNSTASKPVGEESYANQGRFQDDEINQLLNDIPTISDEDSLTQAYRELNKLFMQTVPVLPLMYRPATFYQFSTKHWTNFPTEENPYAPPNNLIVATGVSALWEIVPVKPQGNQ</sequence>
<dbReference type="InterPro" id="IPR039424">
    <property type="entry name" value="SBP_5"/>
</dbReference>
<gene>
    <name evidence="3" type="ORF">SAMN05661053_0093</name>
</gene>
<dbReference type="PIRSF" id="PIRSF002741">
    <property type="entry name" value="MppA"/>
    <property type="match status" value="1"/>
</dbReference>
<dbReference type="InterPro" id="IPR000914">
    <property type="entry name" value="SBP_5_dom"/>
</dbReference>
<dbReference type="CDD" id="cd08509">
    <property type="entry name" value="PBP2_TmCBP_oligosaccharides_like"/>
    <property type="match status" value="1"/>
</dbReference>
<dbReference type="PANTHER" id="PTHR30290:SF82">
    <property type="entry name" value="ABC-TYPE DIPEPTIDE_OLIGOPEPTIDE TRANSPORT SYSTEM, PERIPLASMIC COMPONENT"/>
    <property type="match status" value="1"/>
</dbReference>
<dbReference type="GO" id="GO:0043190">
    <property type="term" value="C:ATP-binding cassette (ABC) transporter complex"/>
    <property type="evidence" value="ECO:0007669"/>
    <property type="project" value="InterPro"/>
</dbReference>
<dbReference type="AlphaFoldDB" id="A0A380RUA0"/>
<dbReference type="Proteomes" id="UP000255423">
    <property type="component" value="Unassembled WGS sequence"/>
</dbReference>
<dbReference type="GO" id="GO:0015833">
    <property type="term" value="P:peptide transport"/>
    <property type="evidence" value="ECO:0007669"/>
    <property type="project" value="TreeGrafter"/>
</dbReference>
<protein>
    <submittedName>
        <fullName evidence="3">Peptide/nickel transport system substrate-binding protein</fullName>
    </submittedName>
</protein>
<feature type="domain" description="Solute-binding protein family 5" evidence="2">
    <location>
        <begin position="91"/>
        <end position="483"/>
    </location>
</feature>
<organism evidence="3 4">
    <name type="scientific">Fibrobacter succinogenes</name>
    <name type="common">Bacteroides succinogenes</name>
    <dbReference type="NCBI Taxonomy" id="833"/>
    <lineage>
        <taxon>Bacteria</taxon>
        <taxon>Pseudomonadati</taxon>
        <taxon>Fibrobacterota</taxon>
        <taxon>Fibrobacteria</taxon>
        <taxon>Fibrobacterales</taxon>
        <taxon>Fibrobacteraceae</taxon>
        <taxon>Fibrobacter</taxon>
    </lineage>
</organism>
<dbReference type="Gene3D" id="3.10.105.10">
    <property type="entry name" value="Dipeptide-binding Protein, Domain 3"/>
    <property type="match status" value="1"/>
</dbReference>
<evidence type="ECO:0000256" key="1">
    <source>
        <dbReference type="SAM" id="SignalP"/>
    </source>
</evidence>
<reference evidence="3 4" key="1">
    <citation type="submission" date="2017-08" db="EMBL/GenBank/DDBJ databases">
        <authorList>
            <person name="de Groot N.N."/>
        </authorList>
    </citation>
    <scope>NUCLEOTIDE SEQUENCE [LARGE SCALE GENOMIC DNA]</scope>
    <source>
        <strain evidence="3 4">HM2</strain>
    </source>
</reference>
<name>A0A380RUA0_FIBSU</name>
<dbReference type="Gene3D" id="3.90.76.10">
    <property type="entry name" value="Dipeptide-binding Protein, Domain 1"/>
    <property type="match status" value="1"/>
</dbReference>
<dbReference type="Gene3D" id="3.40.190.10">
    <property type="entry name" value="Periplasmic binding protein-like II"/>
    <property type="match status" value="1"/>
</dbReference>
<dbReference type="RefSeq" id="WP_088660383.1">
    <property type="nucleotide sequence ID" value="NZ_UHJL01000001.1"/>
</dbReference>
<proteinExistence type="predicted"/>
<dbReference type="PANTHER" id="PTHR30290">
    <property type="entry name" value="PERIPLASMIC BINDING COMPONENT OF ABC TRANSPORTER"/>
    <property type="match status" value="1"/>
</dbReference>